<keyword evidence="1" id="KW-0812">Transmembrane</keyword>
<dbReference type="WBParaSite" id="nRc.2.0.1.t36619-RA">
    <property type="protein sequence ID" value="nRc.2.0.1.t36619-RA"/>
    <property type="gene ID" value="nRc.2.0.1.g36619"/>
</dbReference>
<feature type="transmembrane region" description="Helical" evidence="1">
    <location>
        <begin position="144"/>
        <end position="161"/>
    </location>
</feature>
<dbReference type="AlphaFoldDB" id="A0A915KF86"/>
<accession>A0A915KF86</accession>
<dbReference type="Proteomes" id="UP000887565">
    <property type="component" value="Unplaced"/>
</dbReference>
<reference evidence="3" key="1">
    <citation type="submission" date="2022-11" db="UniProtKB">
        <authorList>
            <consortium name="WormBaseParasite"/>
        </authorList>
    </citation>
    <scope>IDENTIFICATION</scope>
</reference>
<proteinExistence type="predicted"/>
<sequence>MTEYAGKKRTANKRRMEKVLSAMDATCRKVTDLDNKLSTFQELIKTDKTNLSNTIEEMIRLKEDTNSNISQHASPCAKLTSQLSKKREHAEMLMKEKSESIRKQFQSQLRNLESIISLDKTDQMNKTLRMYVDMMSFSAWLERALILCVELLLSYLTWVSVKMNDGLDSNKKYAAEETK</sequence>
<keyword evidence="1" id="KW-1133">Transmembrane helix</keyword>
<evidence type="ECO:0000313" key="3">
    <source>
        <dbReference type="WBParaSite" id="nRc.2.0.1.t36619-RA"/>
    </source>
</evidence>
<name>A0A915KF86_ROMCU</name>
<evidence type="ECO:0000256" key="1">
    <source>
        <dbReference type="SAM" id="Phobius"/>
    </source>
</evidence>
<keyword evidence="2" id="KW-1185">Reference proteome</keyword>
<protein>
    <submittedName>
        <fullName evidence="3">Uncharacterized protein</fullName>
    </submittedName>
</protein>
<keyword evidence="1" id="KW-0472">Membrane</keyword>
<organism evidence="2 3">
    <name type="scientific">Romanomermis culicivorax</name>
    <name type="common">Nematode worm</name>
    <dbReference type="NCBI Taxonomy" id="13658"/>
    <lineage>
        <taxon>Eukaryota</taxon>
        <taxon>Metazoa</taxon>
        <taxon>Ecdysozoa</taxon>
        <taxon>Nematoda</taxon>
        <taxon>Enoplea</taxon>
        <taxon>Dorylaimia</taxon>
        <taxon>Mermithida</taxon>
        <taxon>Mermithoidea</taxon>
        <taxon>Mermithidae</taxon>
        <taxon>Romanomermis</taxon>
    </lineage>
</organism>
<evidence type="ECO:0000313" key="2">
    <source>
        <dbReference type="Proteomes" id="UP000887565"/>
    </source>
</evidence>